<comment type="caution">
    <text evidence="2">The sequence shown here is derived from an EMBL/GenBank/DDBJ whole genome shotgun (WGS) entry which is preliminary data.</text>
</comment>
<keyword evidence="1" id="KW-1133">Transmembrane helix</keyword>
<keyword evidence="1" id="KW-0812">Transmembrane</keyword>
<feature type="transmembrane region" description="Helical" evidence="1">
    <location>
        <begin position="67"/>
        <end position="88"/>
    </location>
</feature>
<dbReference type="AlphaFoldDB" id="A0A4Q2ULM7"/>
<gene>
    <name evidence="2" type="ORF">EQG79_13610</name>
</gene>
<name>A0A4Q2ULM7_9BACT</name>
<keyword evidence="3" id="KW-1185">Reference proteome</keyword>
<evidence type="ECO:0000256" key="1">
    <source>
        <dbReference type="SAM" id="Phobius"/>
    </source>
</evidence>
<feature type="transmembrane region" description="Helical" evidence="1">
    <location>
        <begin position="12"/>
        <end position="32"/>
    </location>
</feature>
<evidence type="ECO:0000313" key="2">
    <source>
        <dbReference type="EMBL" id="RYC69632.1"/>
    </source>
</evidence>
<keyword evidence="1" id="KW-0472">Membrane</keyword>
<organism evidence="2 3">
    <name type="scientific">Spirosoma sordidisoli</name>
    <dbReference type="NCBI Taxonomy" id="2502893"/>
    <lineage>
        <taxon>Bacteria</taxon>
        <taxon>Pseudomonadati</taxon>
        <taxon>Bacteroidota</taxon>
        <taxon>Cytophagia</taxon>
        <taxon>Cytophagales</taxon>
        <taxon>Cytophagaceae</taxon>
        <taxon>Spirosoma</taxon>
    </lineage>
</organism>
<dbReference type="RefSeq" id="WP_129601855.1">
    <property type="nucleotide sequence ID" value="NZ_SBLB01000003.1"/>
</dbReference>
<reference evidence="2 3" key="1">
    <citation type="submission" date="2019-01" db="EMBL/GenBank/DDBJ databases">
        <title>Spirosoma flava sp. nov., a propanil-degrading bacterium isolated from herbicide-contaminated soil.</title>
        <authorList>
            <person name="Zhang L."/>
            <person name="Jiang J.-D."/>
        </authorList>
    </citation>
    <scope>NUCLEOTIDE SEQUENCE [LARGE SCALE GENOMIC DNA]</scope>
    <source>
        <strain evidence="2 3">TY50</strain>
    </source>
</reference>
<protein>
    <submittedName>
        <fullName evidence="2">Uncharacterized protein</fullName>
    </submittedName>
</protein>
<sequence>MREELLITRIPLYLDVLIVLCAFVGALVRLFRGEALTFVASAKELFSGFCIGMALTAPALWGFKLPLWMGMPIAFLLSLFSSLLVSIVEKKLGELRDMKFSEIVKVVFTELIGEIKRLFPGKTNNTPPN</sequence>
<dbReference type="Proteomes" id="UP000290407">
    <property type="component" value="Unassembled WGS sequence"/>
</dbReference>
<evidence type="ECO:0000313" key="3">
    <source>
        <dbReference type="Proteomes" id="UP000290407"/>
    </source>
</evidence>
<proteinExistence type="predicted"/>
<dbReference type="EMBL" id="SBLB01000003">
    <property type="protein sequence ID" value="RYC69632.1"/>
    <property type="molecule type" value="Genomic_DNA"/>
</dbReference>
<accession>A0A4Q2ULM7</accession>
<feature type="transmembrane region" description="Helical" evidence="1">
    <location>
        <begin position="44"/>
        <end position="61"/>
    </location>
</feature>